<name>A0ABR9XGR2_9SPHI</name>
<evidence type="ECO:0000313" key="3">
    <source>
        <dbReference type="EMBL" id="MBE9666591.1"/>
    </source>
</evidence>
<dbReference type="Pfam" id="PF07584">
    <property type="entry name" value="BatA"/>
    <property type="match status" value="1"/>
</dbReference>
<keyword evidence="1" id="KW-0472">Membrane</keyword>
<dbReference type="InterPro" id="IPR024163">
    <property type="entry name" value="Aerotolerance_reg_N"/>
</dbReference>
<protein>
    <submittedName>
        <fullName evidence="3">BatA domain-containing protein</fullName>
    </submittedName>
</protein>
<dbReference type="EMBL" id="JADFFM010000001">
    <property type="protein sequence ID" value="MBE9666591.1"/>
    <property type="molecule type" value="Genomic_DNA"/>
</dbReference>
<feature type="transmembrane region" description="Helical" evidence="1">
    <location>
        <begin position="649"/>
        <end position="668"/>
    </location>
</feature>
<dbReference type="NCBIfam" id="TIGR02226">
    <property type="entry name" value="two_anch"/>
    <property type="match status" value="1"/>
</dbReference>
<accession>A0ABR9XGR2</accession>
<proteinExistence type="predicted"/>
<evidence type="ECO:0000259" key="2">
    <source>
        <dbReference type="Pfam" id="PF07584"/>
    </source>
</evidence>
<gene>
    <name evidence="3" type="ORF">IRJ18_09485</name>
</gene>
<keyword evidence="4" id="KW-1185">Reference proteome</keyword>
<dbReference type="Gene3D" id="3.40.50.880">
    <property type="match status" value="1"/>
</dbReference>
<feature type="domain" description="Aerotolerance regulator N-terminal" evidence="2">
    <location>
        <begin position="1"/>
        <end position="76"/>
    </location>
</feature>
<dbReference type="Proteomes" id="UP000632774">
    <property type="component" value="Unassembled WGS sequence"/>
</dbReference>
<reference evidence="3 4" key="1">
    <citation type="submission" date="2020-10" db="EMBL/GenBank/DDBJ databases">
        <title>Mucilaginibacter mali sp. nov., isolated from rhizosphere soil of apple orchard.</title>
        <authorList>
            <person name="Lee J.-S."/>
            <person name="Kim H.S."/>
            <person name="Kim J.-S."/>
        </authorList>
    </citation>
    <scope>NUCLEOTIDE SEQUENCE [LARGE SCALE GENOMIC DNA]</scope>
    <source>
        <strain evidence="3 4">KCTC 23157</strain>
    </source>
</reference>
<sequence>MHFLYPGFLFALTTLAIPVIVHLFNFRRYQKVYFSNVQFLKELQEQQASRRNLKERLILAARLLSLLFLVLAFAKPFIPANNAAPVGKQQIVSVFVDNSYSMQTLSKEGSLLDEAKHHAKEIAATYGINDRFQLLTQDFEGKHQRLLNRDEFNDAVDAVKISPQSRDLQQIVNRQQSLIKSQSGTASIYILSDYQNNMGQRSAIKADSGIALNLVQLKANKLPNVAVDSVWLLSAVHRPDENEKLVVRLHNYADEKAERVPLKLTINKMQKALGSFSLGPREVQNDTLSFSGLQAGWQRCELSLQDNPVTFDNQFYFTFNVKNQMPVLLINGGASNVFLKAAFTTDKFFVTTNTQDGNVDYGSLAGYPLIVLSDIRSISAGLAQQLKNYVNKGGSLLVFQSADEDVKTYQALLQPLNAAYPEKLVNETTKVSAINIQSKVFKSVFEQLPDNPDLPVVKKYYQMHAPARGVSETLLALPGNQPFFSAYKSGRGQVYVAAVALDEDFSNLPRHAMLLPILFRVGLLSGHDQPLFYTLGQDETIEAPTIQLNEKQVLKLTDGHTSIIPDARQQEGSTLLFLSDQLKETGIYELKKQDEILSVIAFNDNRKESDLTYLTAADLKNMAPKGHFLNAATPSLKSELNSINLGLQLWKLCIILALLFVAAEILLVRFYKVDGRRATVTV</sequence>
<dbReference type="CDD" id="cd03143">
    <property type="entry name" value="A4_beta-galactosidase_middle_domain"/>
    <property type="match status" value="1"/>
</dbReference>
<organism evidence="3 4">
    <name type="scientific">Mucilaginibacter boryungensis</name>
    <dbReference type="NCBI Taxonomy" id="768480"/>
    <lineage>
        <taxon>Bacteria</taxon>
        <taxon>Pseudomonadati</taxon>
        <taxon>Bacteroidota</taxon>
        <taxon>Sphingobacteriia</taxon>
        <taxon>Sphingobacteriales</taxon>
        <taxon>Sphingobacteriaceae</taxon>
        <taxon>Mucilaginibacter</taxon>
    </lineage>
</organism>
<comment type="caution">
    <text evidence="3">The sequence shown here is derived from an EMBL/GenBank/DDBJ whole genome shotgun (WGS) entry which is preliminary data.</text>
</comment>
<evidence type="ECO:0000313" key="4">
    <source>
        <dbReference type="Proteomes" id="UP000632774"/>
    </source>
</evidence>
<dbReference type="InterPro" id="IPR036465">
    <property type="entry name" value="vWFA_dom_sf"/>
</dbReference>
<dbReference type="Gene3D" id="3.40.50.410">
    <property type="entry name" value="von Willebrand factor, type A domain"/>
    <property type="match status" value="1"/>
</dbReference>
<evidence type="ECO:0000256" key="1">
    <source>
        <dbReference type="SAM" id="Phobius"/>
    </source>
</evidence>
<dbReference type="SUPFAM" id="SSF53300">
    <property type="entry name" value="vWA-like"/>
    <property type="match status" value="1"/>
</dbReference>
<feature type="transmembrane region" description="Helical" evidence="1">
    <location>
        <begin position="6"/>
        <end position="26"/>
    </location>
</feature>
<feature type="transmembrane region" description="Helical" evidence="1">
    <location>
        <begin position="57"/>
        <end position="78"/>
    </location>
</feature>
<dbReference type="PANTHER" id="PTHR37464">
    <property type="entry name" value="BLL2463 PROTEIN"/>
    <property type="match status" value="1"/>
</dbReference>
<dbReference type="InterPro" id="IPR011933">
    <property type="entry name" value="Double_TM_dom"/>
</dbReference>
<dbReference type="RefSeq" id="WP_194105940.1">
    <property type="nucleotide sequence ID" value="NZ_JADFFM010000001.1"/>
</dbReference>
<dbReference type="SUPFAM" id="SSF52317">
    <property type="entry name" value="Class I glutamine amidotransferase-like"/>
    <property type="match status" value="1"/>
</dbReference>
<keyword evidence="1" id="KW-0812">Transmembrane</keyword>
<keyword evidence="1" id="KW-1133">Transmembrane helix</keyword>
<dbReference type="InterPro" id="IPR029062">
    <property type="entry name" value="Class_I_gatase-like"/>
</dbReference>
<dbReference type="PANTHER" id="PTHR37464:SF1">
    <property type="entry name" value="BLL2463 PROTEIN"/>
    <property type="match status" value="1"/>
</dbReference>